<proteinExistence type="predicted"/>
<dbReference type="SFLD" id="SFLDG01140">
    <property type="entry name" value="C2.B:_Phosphomannomutase_and_P"/>
    <property type="match status" value="1"/>
</dbReference>
<dbReference type="NCBIfam" id="TIGR00099">
    <property type="entry name" value="Cof-subfamily"/>
    <property type="match status" value="1"/>
</dbReference>
<keyword evidence="2" id="KW-1185">Reference proteome</keyword>
<evidence type="ECO:0000313" key="2">
    <source>
        <dbReference type="Proteomes" id="UP000242949"/>
    </source>
</evidence>
<dbReference type="InterPro" id="IPR006379">
    <property type="entry name" value="HAD-SF_hydro_IIB"/>
</dbReference>
<name>A0A1G6JU70_9BACI</name>
<dbReference type="PROSITE" id="PS01228">
    <property type="entry name" value="COF_1"/>
    <property type="match status" value="1"/>
</dbReference>
<dbReference type="Pfam" id="PF08282">
    <property type="entry name" value="Hydrolase_3"/>
    <property type="match status" value="1"/>
</dbReference>
<dbReference type="InterPro" id="IPR000150">
    <property type="entry name" value="Cof"/>
</dbReference>
<dbReference type="GO" id="GO:0016791">
    <property type="term" value="F:phosphatase activity"/>
    <property type="evidence" value="ECO:0007669"/>
    <property type="project" value="TreeGrafter"/>
</dbReference>
<dbReference type="Gene3D" id="3.40.50.1000">
    <property type="entry name" value="HAD superfamily/HAD-like"/>
    <property type="match status" value="1"/>
</dbReference>
<dbReference type="PANTHER" id="PTHR10000">
    <property type="entry name" value="PHOSPHOSERINE PHOSPHATASE"/>
    <property type="match status" value="1"/>
</dbReference>
<dbReference type="GO" id="GO:0000287">
    <property type="term" value="F:magnesium ion binding"/>
    <property type="evidence" value="ECO:0007669"/>
    <property type="project" value="TreeGrafter"/>
</dbReference>
<dbReference type="NCBIfam" id="TIGR01484">
    <property type="entry name" value="HAD-SF-IIB"/>
    <property type="match status" value="1"/>
</dbReference>
<dbReference type="AlphaFoldDB" id="A0A1G6JU70"/>
<dbReference type="Gene3D" id="3.30.1240.10">
    <property type="match status" value="1"/>
</dbReference>
<dbReference type="SFLD" id="SFLDS00003">
    <property type="entry name" value="Haloacid_Dehalogenase"/>
    <property type="match status" value="1"/>
</dbReference>
<dbReference type="Proteomes" id="UP000242949">
    <property type="component" value="Unassembled WGS sequence"/>
</dbReference>
<dbReference type="GO" id="GO:0005829">
    <property type="term" value="C:cytosol"/>
    <property type="evidence" value="ECO:0007669"/>
    <property type="project" value="TreeGrafter"/>
</dbReference>
<dbReference type="SUPFAM" id="SSF56784">
    <property type="entry name" value="HAD-like"/>
    <property type="match status" value="1"/>
</dbReference>
<sequence length="258" mass="29506">MKIPSAIVMDLDGTLLTDDKRIPKKTIDILKELKEQGILLIFATARPPRITRFENIQLHELGLIIYYNGALFNCPSTQQLIHYPVESDVVEQVVSHCLTLNPNADISLEVKDRWYSFKDLDYQDLMHIDFHPEVIDYENLISLDATKILVTDFSDKERLVKPFQDQLNIVVTDEDRLIQIASQKASKEQAVEHILNQHKLDFTDVACFGDDHNDIGLFEMCGYPIALKNSIDQLKLLAKDVTLSNNENGVGEVLQKWL</sequence>
<dbReference type="PANTHER" id="PTHR10000:SF8">
    <property type="entry name" value="HAD SUPERFAMILY HYDROLASE-LIKE, TYPE 3"/>
    <property type="match status" value="1"/>
</dbReference>
<evidence type="ECO:0000313" key="1">
    <source>
        <dbReference type="EMBL" id="SDC22247.1"/>
    </source>
</evidence>
<dbReference type="EMBL" id="FMYI01000005">
    <property type="protein sequence ID" value="SDC22247.1"/>
    <property type="molecule type" value="Genomic_DNA"/>
</dbReference>
<dbReference type="InterPro" id="IPR023214">
    <property type="entry name" value="HAD_sf"/>
</dbReference>
<dbReference type="STRING" id="1612202.SAMN05421734_105145"/>
<keyword evidence="1" id="KW-0378">Hydrolase</keyword>
<dbReference type="InterPro" id="IPR036412">
    <property type="entry name" value="HAD-like_sf"/>
</dbReference>
<reference evidence="2" key="1">
    <citation type="submission" date="2016-09" db="EMBL/GenBank/DDBJ databases">
        <authorList>
            <person name="Varghese N."/>
            <person name="Submissions S."/>
        </authorList>
    </citation>
    <scope>NUCLEOTIDE SEQUENCE [LARGE SCALE GENOMIC DNA]</scope>
    <source>
        <strain evidence="2">S5</strain>
    </source>
</reference>
<accession>A0A1G6JU70</accession>
<gene>
    <name evidence="1" type="ORF">SAMN05421734_105145</name>
</gene>
<dbReference type="RefSeq" id="WP_090795584.1">
    <property type="nucleotide sequence ID" value="NZ_FMYI01000005.1"/>
</dbReference>
<organism evidence="1 2">
    <name type="scientific">Pelagirhabdus alkalitolerans</name>
    <dbReference type="NCBI Taxonomy" id="1612202"/>
    <lineage>
        <taxon>Bacteria</taxon>
        <taxon>Bacillati</taxon>
        <taxon>Bacillota</taxon>
        <taxon>Bacilli</taxon>
        <taxon>Bacillales</taxon>
        <taxon>Bacillaceae</taxon>
        <taxon>Pelagirhabdus</taxon>
    </lineage>
</organism>
<protein>
    <submittedName>
        <fullName evidence="1">Cof subfamily of IIB subfamily of haloacid dehalogenase superfamily/HAD-superfamily hydrolase, subfamily IIB</fullName>
    </submittedName>
</protein>
<dbReference type="OrthoDB" id="9781413at2"/>